<gene>
    <name evidence="1" type="ORF">A33Q_0285</name>
</gene>
<evidence type="ECO:0000313" key="1">
    <source>
        <dbReference type="EMBL" id="EOZ99866.1"/>
    </source>
</evidence>
<dbReference type="AlphaFoldDB" id="S2E5H3"/>
<dbReference type="Proteomes" id="UP000006073">
    <property type="component" value="Unassembled WGS sequence"/>
</dbReference>
<sequence>MGLIFFFQIYQFWTLPKNHSCNERNMDNPFSGIAESIGYFRGVMVATKD</sequence>
<dbReference type="STRING" id="1189612.A33Q_0285"/>
<dbReference type="EMBL" id="ALWO02000010">
    <property type="protein sequence ID" value="EOZ99866.1"/>
    <property type="molecule type" value="Genomic_DNA"/>
</dbReference>
<name>S2E5H3_INDAL</name>
<dbReference type="GO" id="GO:0050114">
    <property type="term" value="F:myo-inosose-2 dehydratase activity"/>
    <property type="evidence" value="ECO:0007669"/>
    <property type="project" value="UniProtKB-EC"/>
</dbReference>
<reference evidence="1 2" key="1">
    <citation type="journal article" date="2013" name="Genome Announc.">
        <title>Draft Genome Sequence of Indibacter alkaliphilus Strain LW1T, Isolated from Lonar Lake, a Haloalkaline Lake in the Buldana District of Maharashtra, India.</title>
        <authorList>
            <person name="Singh A."/>
            <person name="Kumar Jangir P."/>
            <person name="Sharma R."/>
            <person name="Singh A."/>
            <person name="Kumar Pinnaka A."/>
            <person name="Shivaji S."/>
        </authorList>
    </citation>
    <scope>NUCLEOTIDE SEQUENCE [LARGE SCALE GENOMIC DNA]</scope>
    <source>
        <strain evidence="2">CCUG 57479 / KCTC 22604 / LW1</strain>
    </source>
</reference>
<evidence type="ECO:0000313" key="2">
    <source>
        <dbReference type="Proteomes" id="UP000006073"/>
    </source>
</evidence>
<comment type="caution">
    <text evidence="1">The sequence shown here is derived from an EMBL/GenBank/DDBJ whole genome shotgun (WGS) entry which is preliminary data.</text>
</comment>
<keyword evidence="2" id="KW-1185">Reference proteome</keyword>
<keyword evidence="1" id="KW-0456">Lyase</keyword>
<protein>
    <submittedName>
        <fullName evidence="1">Inosose dehydratase</fullName>
        <ecNumber evidence="1">4.2.1.44</ecNumber>
    </submittedName>
</protein>
<dbReference type="EC" id="4.2.1.44" evidence="1"/>
<proteinExistence type="predicted"/>
<organism evidence="1 2">
    <name type="scientific">Indibacter alkaliphilus (strain CCUG 57479 / KCTC 22604 / LW1)</name>
    <dbReference type="NCBI Taxonomy" id="1189612"/>
    <lineage>
        <taxon>Bacteria</taxon>
        <taxon>Pseudomonadati</taxon>
        <taxon>Bacteroidota</taxon>
        <taxon>Cytophagia</taxon>
        <taxon>Cytophagales</taxon>
        <taxon>Cyclobacteriaceae</taxon>
    </lineage>
</organism>
<accession>S2E5H3</accession>